<name>A0A1C0U4L4_9GAMM</name>
<dbReference type="RefSeq" id="WP_015835584.1">
    <property type="nucleotide sequence ID" value="NZ_CAWMQZ010000071.1"/>
</dbReference>
<dbReference type="STRING" id="286156.Ppb6_01917"/>
<evidence type="ECO:0000313" key="3">
    <source>
        <dbReference type="Proteomes" id="UP000093476"/>
    </source>
</evidence>
<dbReference type="GO" id="GO:0005886">
    <property type="term" value="C:plasma membrane"/>
    <property type="evidence" value="ECO:0007669"/>
    <property type="project" value="UniProtKB-SubCell"/>
</dbReference>
<keyword evidence="3" id="KW-1185">Reference proteome</keyword>
<keyword evidence="1" id="KW-0472">Membrane</keyword>
<evidence type="ECO:0000256" key="1">
    <source>
        <dbReference type="SAM" id="Phobius"/>
    </source>
</evidence>
<evidence type="ECO:0000313" key="2">
    <source>
        <dbReference type="EMBL" id="OCQ52858.1"/>
    </source>
</evidence>
<dbReference type="Proteomes" id="UP000093476">
    <property type="component" value="Unassembled WGS sequence"/>
</dbReference>
<dbReference type="GO" id="GO:0009306">
    <property type="term" value="P:protein secretion"/>
    <property type="evidence" value="ECO:0007669"/>
    <property type="project" value="InterPro"/>
</dbReference>
<dbReference type="PATRIC" id="fig|286156.4.peg.2176"/>
<protein>
    <submittedName>
        <fullName evidence="2">Uncharacterized protein</fullName>
    </submittedName>
</protein>
<dbReference type="EMBL" id="LOMY01000071">
    <property type="protein sequence ID" value="OCQ52858.1"/>
    <property type="molecule type" value="Genomic_DNA"/>
</dbReference>
<sequence length="77" mass="8413">MTALDVAALCLSILKDGVFIFSIWFVITGVSVGLLQTIFSVQDPGLPLTAKLIVLFILLTHAGKDVYEQFQLLFSVL</sequence>
<gene>
    <name evidence="2" type="ORF">Ppb6_01917</name>
</gene>
<keyword evidence="1" id="KW-1133">Transmembrane helix</keyword>
<comment type="caution">
    <text evidence="2">The sequence shown here is derived from an EMBL/GenBank/DDBJ whole genome shotgun (WGS) entry which is preliminary data.</text>
</comment>
<accession>A0A1C0U4L4</accession>
<proteinExistence type="predicted"/>
<organism evidence="2 3">
    <name type="scientific">Photorhabdus australis subsp. thailandensis</name>
    <dbReference type="NCBI Taxonomy" id="2805096"/>
    <lineage>
        <taxon>Bacteria</taxon>
        <taxon>Pseudomonadati</taxon>
        <taxon>Pseudomonadota</taxon>
        <taxon>Gammaproteobacteria</taxon>
        <taxon>Enterobacterales</taxon>
        <taxon>Morganellaceae</taxon>
        <taxon>Photorhabdus</taxon>
    </lineage>
</organism>
<reference evidence="2 3" key="1">
    <citation type="submission" date="2015-12" db="EMBL/GenBank/DDBJ databases">
        <title>Genome comparisons provide insights into the role of secondary metabolites in the pathogenic phase of the Photorhabdus life cycle.</title>
        <authorList>
            <person name="Tobias N.J."/>
            <person name="Mishra B."/>
            <person name="Gupta D.K."/>
            <person name="Thines M."/>
            <person name="Stinear T.P."/>
            <person name="Bode H.B."/>
        </authorList>
    </citation>
    <scope>NUCLEOTIDE SEQUENCE [LARGE SCALE GENOMIC DNA]</scope>
    <source>
        <strain evidence="2 3">PB68.1</strain>
    </source>
</reference>
<feature type="transmembrane region" description="Helical" evidence="1">
    <location>
        <begin position="18"/>
        <end position="39"/>
    </location>
</feature>
<dbReference type="AlphaFoldDB" id="A0A1C0U4L4"/>
<keyword evidence="1" id="KW-0812">Transmembrane</keyword>